<dbReference type="Proteomes" id="UP001521184">
    <property type="component" value="Unassembled WGS sequence"/>
</dbReference>
<keyword evidence="2" id="KW-1185">Reference proteome</keyword>
<dbReference type="EMBL" id="JAKEKT020000034">
    <property type="protein sequence ID" value="KAL1642202.1"/>
    <property type="molecule type" value="Genomic_DNA"/>
</dbReference>
<accession>A0ABR3TQG7</accession>
<name>A0ABR3TQG7_9PEZI</name>
<organism evidence="1 2">
    <name type="scientific">Diplodia intermedia</name>
    <dbReference type="NCBI Taxonomy" id="856260"/>
    <lineage>
        <taxon>Eukaryota</taxon>
        <taxon>Fungi</taxon>
        <taxon>Dikarya</taxon>
        <taxon>Ascomycota</taxon>
        <taxon>Pezizomycotina</taxon>
        <taxon>Dothideomycetes</taxon>
        <taxon>Dothideomycetes incertae sedis</taxon>
        <taxon>Botryosphaeriales</taxon>
        <taxon>Botryosphaeriaceae</taxon>
        <taxon>Diplodia</taxon>
    </lineage>
</organism>
<reference evidence="1 2" key="1">
    <citation type="journal article" date="2023" name="Plant Dis.">
        <title>First Report of Diplodia intermedia Causing Canker and Dieback Diseases on Apple Trees in Canada.</title>
        <authorList>
            <person name="Ellouze W."/>
            <person name="Ilyukhin E."/>
            <person name="Sulman M."/>
            <person name="Ali S."/>
        </authorList>
    </citation>
    <scope>NUCLEOTIDE SEQUENCE [LARGE SCALE GENOMIC DNA]</scope>
    <source>
        <strain evidence="1 2">M45-28</strain>
    </source>
</reference>
<proteinExistence type="predicted"/>
<evidence type="ECO:0000313" key="1">
    <source>
        <dbReference type="EMBL" id="KAL1642202.1"/>
    </source>
</evidence>
<evidence type="ECO:0000313" key="2">
    <source>
        <dbReference type="Proteomes" id="UP001521184"/>
    </source>
</evidence>
<gene>
    <name evidence="1" type="ORF">SLS58_005542</name>
</gene>
<sequence length="75" mass="8597">MSTITTRPVQIIEGQNLDPRKLIGLLSDVYGQDKFKVEDEGRPCFTDEDAKKQLRLNRYKIYHSEDAANELLTAV</sequence>
<comment type="caution">
    <text evidence="1">The sequence shown here is derived from an EMBL/GenBank/DDBJ whole genome shotgun (WGS) entry which is preliminary data.</text>
</comment>
<protein>
    <submittedName>
        <fullName evidence="1">Uncharacterized protein</fullName>
    </submittedName>
</protein>